<comment type="catalytic activity">
    <reaction evidence="1">
        <text>3'-dephospho-CoA + ATP = 2'-(5''-triphospho-alpha-D-ribosyl)-3'-dephospho-CoA + adenine</text>
        <dbReference type="Rhea" id="RHEA:15117"/>
        <dbReference type="ChEBI" id="CHEBI:16708"/>
        <dbReference type="ChEBI" id="CHEBI:30616"/>
        <dbReference type="ChEBI" id="CHEBI:57328"/>
        <dbReference type="ChEBI" id="CHEBI:61378"/>
        <dbReference type="EC" id="2.4.2.52"/>
    </reaction>
</comment>
<dbReference type="GO" id="GO:0051191">
    <property type="term" value="P:prosthetic group biosynthetic process"/>
    <property type="evidence" value="ECO:0007669"/>
    <property type="project" value="TreeGrafter"/>
</dbReference>
<keyword evidence="3 6" id="KW-0808">Transferase</keyword>
<dbReference type="RefSeq" id="WP_283925902.1">
    <property type="nucleotide sequence ID" value="NZ_CP126084.1"/>
</dbReference>
<dbReference type="GO" id="GO:0016757">
    <property type="term" value="F:glycosyltransferase activity"/>
    <property type="evidence" value="ECO:0007669"/>
    <property type="project" value="UniProtKB-KW"/>
</dbReference>
<keyword evidence="5" id="KW-0067">ATP-binding</keyword>
<dbReference type="GO" id="GO:0046917">
    <property type="term" value="F:triphosphoribosyl-dephospho-CoA synthase activity"/>
    <property type="evidence" value="ECO:0007669"/>
    <property type="project" value="UniProtKB-EC"/>
</dbReference>
<sequence>MPDTVLIAKWIGRKMNFSVMAEAISWPTPGLVSALDSGSHNDMDIYSFIHSGLAIADYFVQAAETGIRFALEANLSQLYPLLQELGLQAEKDMFEATGGVNTHKGMIFHGVLLCAAAGICYIRHNSLVPAQVCYYVSKIAERDMLMQLSEAKRITEKCPTVGLRAYRQWGIQGVRGEVKDGYNHVLDVGLPALKDALERKGDLREAIIHTLLSLMSVTEDTTLLNREFDYKRISYVQLYAQKVLDLGGVFTVQGKKLLEEMEWDFKKKSLSPGGSADLVAVSLALQLWETGYIQGGIGQDEANLRAKGKAPSFA</sequence>
<keyword evidence="4" id="KW-0547">Nucleotide-binding</keyword>
<keyword evidence="6" id="KW-0328">Glycosyltransferase</keyword>
<dbReference type="Gene3D" id="1.10.4200.10">
    <property type="entry name" value="Triphosphoribosyl-dephospho-CoA protein"/>
    <property type="match status" value="1"/>
</dbReference>
<name>A0AA95KT74_9BACL</name>
<dbReference type="Pfam" id="PF01874">
    <property type="entry name" value="CitG"/>
    <property type="match status" value="1"/>
</dbReference>
<dbReference type="EC" id="2.4.2.52" evidence="2"/>
<evidence type="ECO:0000256" key="4">
    <source>
        <dbReference type="ARBA" id="ARBA00022741"/>
    </source>
</evidence>
<evidence type="ECO:0000313" key="7">
    <source>
        <dbReference type="Proteomes" id="UP001177943"/>
    </source>
</evidence>
<dbReference type="KEGG" id="pwn:QNH46_21080"/>
<organism evidence="6 7">
    <name type="scientific">Paenibacillus woosongensis</name>
    <dbReference type="NCBI Taxonomy" id="307580"/>
    <lineage>
        <taxon>Bacteria</taxon>
        <taxon>Bacillati</taxon>
        <taxon>Bacillota</taxon>
        <taxon>Bacilli</taxon>
        <taxon>Bacillales</taxon>
        <taxon>Paenibacillaceae</taxon>
        <taxon>Paenibacillus</taxon>
    </lineage>
</organism>
<dbReference type="AlphaFoldDB" id="A0AA95KT74"/>
<dbReference type="Proteomes" id="UP001177943">
    <property type="component" value="Chromosome"/>
</dbReference>
<proteinExistence type="predicted"/>
<dbReference type="EMBL" id="CP126084">
    <property type="protein sequence ID" value="WHX48533.1"/>
    <property type="molecule type" value="Genomic_DNA"/>
</dbReference>
<evidence type="ECO:0000256" key="1">
    <source>
        <dbReference type="ARBA" id="ARBA00001210"/>
    </source>
</evidence>
<reference evidence="6" key="1">
    <citation type="submission" date="2023-05" db="EMBL/GenBank/DDBJ databases">
        <title>Comparative genomics of Bacillaceae isolates and their secondary metabolite potential.</title>
        <authorList>
            <person name="Song L."/>
            <person name="Nielsen L.J."/>
            <person name="Mohite O."/>
            <person name="Xu X."/>
            <person name="Weber T."/>
            <person name="Kovacs A.T."/>
        </authorList>
    </citation>
    <scope>NUCLEOTIDE SEQUENCE</scope>
    <source>
        <strain evidence="6">B2_4</strain>
    </source>
</reference>
<evidence type="ECO:0000256" key="3">
    <source>
        <dbReference type="ARBA" id="ARBA00022679"/>
    </source>
</evidence>
<dbReference type="InterPro" id="IPR002736">
    <property type="entry name" value="CitG"/>
</dbReference>
<dbReference type="PANTHER" id="PTHR30201">
    <property type="entry name" value="TRIPHOSPHORIBOSYL-DEPHOSPHO-COA SYNTHASE"/>
    <property type="match status" value="1"/>
</dbReference>
<protein>
    <recommendedName>
        <fullName evidence="2">triphosphoribosyl-dephospho-CoA synthase</fullName>
        <ecNumber evidence="2">2.4.2.52</ecNumber>
    </recommendedName>
</protein>
<gene>
    <name evidence="6" type="ORF">QNH46_21080</name>
</gene>
<evidence type="ECO:0000313" key="6">
    <source>
        <dbReference type="EMBL" id="WHX48533.1"/>
    </source>
</evidence>
<dbReference type="GO" id="GO:0005524">
    <property type="term" value="F:ATP binding"/>
    <property type="evidence" value="ECO:0007669"/>
    <property type="project" value="UniProtKB-KW"/>
</dbReference>
<evidence type="ECO:0000256" key="2">
    <source>
        <dbReference type="ARBA" id="ARBA00012074"/>
    </source>
</evidence>
<accession>A0AA95KT74</accession>
<dbReference type="PANTHER" id="PTHR30201:SF2">
    <property type="entry name" value="2-(5''-TRIPHOSPHORIBOSYL)-3'-DEPHOSPHOCOENZYME-A SYNTHASE"/>
    <property type="match status" value="1"/>
</dbReference>
<evidence type="ECO:0000256" key="5">
    <source>
        <dbReference type="ARBA" id="ARBA00022840"/>
    </source>
</evidence>